<evidence type="ECO:0000256" key="1">
    <source>
        <dbReference type="ARBA" id="ARBA00008887"/>
    </source>
</evidence>
<keyword evidence="2" id="KW-0175">Coiled coil</keyword>
<dbReference type="InterPro" id="IPR024317">
    <property type="entry name" value="Dynein_heavy_chain_D4_dom"/>
</dbReference>
<evidence type="ECO:0000259" key="4">
    <source>
        <dbReference type="Pfam" id="PF12780"/>
    </source>
</evidence>
<reference evidence="5" key="2">
    <citation type="submission" date="2022-10" db="EMBL/GenBank/DDBJ databases">
        <authorList>
            <consortium name="ENA_rothamsted_submissions"/>
            <consortium name="culmorum"/>
            <person name="King R."/>
        </authorList>
    </citation>
    <scope>NUCLEOTIDE SEQUENCE</scope>
</reference>
<feature type="domain" description="Dynein heavy chain coiled coil stalk" evidence="3">
    <location>
        <begin position="263"/>
        <end position="396"/>
    </location>
</feature>
<organism evidence="5 6">
    <name type="scientific">Diatraea saccharalis</name>
    <name type="common">sugarcane borer</name>
    <dbReference type="NCBI Taxonomy" id="40085"/>
    <lineage>
        <taxon>Eukaryota</taxon>
        <taxon>Metazoa</taxon>
        <taxon>Ecdysozoa</taxon>
        <taxon>Arthropoda</taxon>
        <taxon>Hexapoda</taxon>
        <taxon>Insecta</taxon>
        <taxon>Pterygota</taxon>
        <taxon>Neoptera</taxon>
        <taxon>Endopterygota</taxon>
        <taxon>Lepidoptera</taxon>
        <taxon>Glossata</taxon>
        <taxon>Ditrysia</taxon>
        <taxon>Pyraloidea</taxon>
        <taxon>Crambidae</taxon>
        <taxon>Crambinae</taxon>
        <taxon>Diatraea</taxon>
    </lineage>
</organism>
<evidence type="ECO:0000313" key="6">
    <source>
        <dbReference type="Proteomes" id="UP001153714"/>
    </source>
</evidence>
<dbReference type="InterPro" id="IPR027417">
    <property type="entry name" value="P-loop_NTPase"/>
</dbReference>
<accession>A0A9N9QTD9</accession>
<feature type="coiled-coil region" evidence="2">
    <location>
        <begin position="408"/>
        <end position="449"/>
    </location>
</feature>
<keyword evidence="6" id="KW-1185">Reference proteome</keyword>
<evidence type="ECO:0000256" key="2">
    <source>
        <dbReference type="SAM" id="Coils"/>
    </source>
</evidence>
<feature type="domain" description="Dynein heavy chain AAA module D4" evidence="4">
    <location>
        <begin position="3"/>
        <end position="207"/>
    </location>
</feature>
<proteinExistence type="inferred from homology"/>
<gene>
    <name evidence="5" type="ORF">DIATSA_LOCUS247</name>
</gene>
<dbReference type="Gene3D" id="3.40.50.300">
    <property type="entry name" value="P-loop containing nucleotide triphosphate hydrolases"/>
    <property type="match status" value="1"/>
</dbReference>
<dbReference type="InterPro" id="IPR026983">
    <property type="entry name" value="DHC"/>
</dbReference>
<dbReference type="OrthoDB" id="447173at2759"/>
<dbReference type="EMBL" id="OU893332">
    <property type="protein sequence ID" value="CAG9781945.1"/>
    <property type="molecule type" value="Genomic_DNA"/>
</dbReference>
<evidence type="ECO:0008006" key="7">
    <source>
        <dbReference type="Google" id="ProtNLM"/>
    </source>
</evidence>
<dbReference type="GO" id="GO:0045505">
    <property type="term" value="F:dynein intermediate chain binding"/>
    <property type="evidence" value="ECO:0007669"/>
    <property type="project" value="InterPro"/>
</dbReference>
<name>A0A9N9QTD9_9NEOP</name>
<comment type="similarity">
    <text evidence="1">Belongs to the dynein heavy chain family.</text>
</comment>
<dbReference type="InterPro" id="IPR024743">
    <property type="entry name" value="Dynein_HC_stalk"/>
</dbReference>
<dbReference type="Proteomes" id="UP001153714">
    <property type="component" value="Chromosome 1"/>
</dbReference>
<dbReference type="Pfam" id="PF12780">
    <property type="entry name" value="AAA_8"/>
    <property type="match status" value="1"/>
</dbReference>
<evidence type="ECO:0000259" key="3">
    <source>
        <dbReference type="Pfam" id="PF12777"/>
    </source>
</evidence>
<dbReference type="PANTHER" id="PTHR22878">
    <property type="entry name" value="DYNEIN HEAVY CHAIN 6, AXONEMAL-LIKE-RELATED"/>
    <property type="match status" value="1"/>
</dbReference>
<dbReference type="GO" id="GO:0007018">
    <property type="term" value="P:microtubule-based movement"/>
    <property type="evidence" value="ECO:0007669"/>
    <property type="project" value="InterPro"/>
</dbReference>
<dbReference type="SUPFAM" id="SSF52540">
    <property type="entry name" value="P-loop containing nucleoside triphosphate hydrolases"/>
    <property type="match status" value="1"/>
</dbReference>
<reference evidence="5" key="1">
    <citation type="submission" date="2021-12" db="EMBL/GenBank/DDBJ databases">
        <authorList>
            <person name="King R."/>
        </authorList>
    </citation>
    <scope>NUCLEOTIDE SEQUENCE</scope>
</reference>
<dbReference type="Gene3D" id="1.20.920.20">
    <property type="match status" value="1"/>
</dbReference>
<dbReference type="PANTHER" id="PTHR22878:SF68">
    <property type="entry name" value="DYNEIN HEAVY CHAIN 6, AXONEMAL-LIKE"/>
    <property type="match status" value="1"/>
</dbReference>
<dbReference type="GO" id="GO:0051959">
    <property type="term" value="F:dynein light intermediate chain binding"/>
    <property type="evidence" value="ECO:0007669"/>
    <property type="project" value="InterPro"/>
</dbReference>
<sequence length="534" mass="61449">MGMELKRNYDKPEFHDDLRRMYMRAGVNYEDTVFLFTDTQITKEEFLEDINNMLNSGEVPNLFEGDTYEQVQTGCRTEAGKCGLNPADRDAVYYFFINRVRSKLHLCICMSPVGEAFRRRCRMFPSLVNCCTIDWFTKWPPEALLSVAQQCLMPMGNSEIIGKISQLCVTMHEDVDKMTDRLYQEMRRYFYTTPSSYLDLLKLYLNLLDKKQQEIIRGRDRISCGLQKLYETYEVVGVMEQQVRDMEPILARKADEGIALVNRLKIEQAAADEVKQAIKAEEVKEIADEAKADLAMAMPAMEAAQNALKALNKADINELKAFQKPPALVRFVMEPVCILLGAKPDWDSTKKLLADVNFIRNLEEYDKDHIPDATLKKIKVYLTHKDFNPDTVVKVSKVRKHKEAAAILKSVMAVLRAKQKEVEAIEAQLAKMLDELRVVEEERIKLQADVDLAAARLSRAGKLTQALADEKTRWEESVKLDNNNGGFVYCSYVEFARFTTRCRVHREWYSRDARRSVATYHRSSRTGQCISLTE</sequence>
<dbReference type="AlphaFoldDB" id="A0A9N9QTD9"/>
<protein>
    <recommendedName>
        <fullName evidence="7">Dynein heavy chain</fullName>
    </recommendedName>
</protein>
<dbReference type="GO" id="GO:0030286">
    <property type="term" value="C:dynein complex"/>
    <property type="evidence" value="ECO:0007669"/>
    <property type="project" value="InterPro"/>
</dbReference>
<dbReference type="Pfam" id="PF12777">
    <property type="entry name" value="MT"/>
    <property type="match status" value="1"/>
</dbReference>
<evidence type="ECO:0000313" key="5">
    <source>
        <dbReference type="EMBL" id="CAG9781945.1"/>
    </source>
</evidence>